<dbReference type="Gene3D" id="3.60.10.10">
    <property type="entry name" value="Endonuclease/exonuclease/phosphatase"/>
    <property type="match status" value="1"/>
</dbReference>
<feature type="transmembrane region" description="Helical" evidence="1">
    <location>
        <begin position="85"/>
        <end position="105"/>
    </location>
</feature>
<evidence type="ECO:0000259" key="2">
    <source>
        <dbReference type="Pfam" id="PF03372"/>
    </source>
</evidence>
<dbReference type="eggNOG" id="COG3021">
    <property type="taxonomic scope" value="Bacteria"/>
</dbReference>
<feature type="transmembrane region" description="Helical" evidence="1">
    <location>
        <begin position="27"/>
        <end position="50"/>
    </location>
</feature>
<dbReference type="GO" id="GO:0016020">
    <property type="term" value="C:membrane"/>
    <property type="evidence" value="ECO:0007669"/>
    <property type="project" value="GOC"/>
</dbReference>
<dbReference type="PANTHER" id="PTHR14859:SF15">
    <property type="entry name" value="ENDONUCLEASE_EXONUCLEASE_PHOSPHATASE DOMAIN-CONTAINING PROTEIN"/>
    <property type="match status" value="1"/>
</dbReference>
<accession>G8LXJ5</accession>
<dbReference type="HOGENOM" id="CLU_439226_0_0_9"/>
<dbReference type="AlphaFoldDB" id="G8LXJ5"/>
<keyword evidence="1" id="KW-0812">Transmembrane</keyword>
<proteinExistence type="predicted"/>
<dbReference type="InterPro" id="IPR005135">
    <property type="entry name" value="Endo/exonuclease/phosphatase"/>
</dbReference>
<gene>
    <name evidence="3" type="ordered locus">Clocl_1029</name>
</gene>
<keyword evidence="1" id="KW-0472">Membrane</keyword>
<dbReference type="EMBL" id="CP003065">
    <property type="protein sequence ID" value="AEV67706.1"/>
    <property type="molecule type" value="Genomic_DNA"/>
</dbReference>
<dbReference type="Pfam" id="PF03372">
    <property type="entry name" value="Exo_endo_phos"/>
    <property type="match status" value="1"/>
</dbReference>
<keyword evidence="1" id="KW-1133">Transmembrane helix</keyword>
<evidence type="ECO:0000313" key="3">
    <source>
        <dbReference type="EMBL" id="AEV67706.1"/>
    </source>
</evidence>
<dbReference type="STRING" id="720554.Clocl_1029"/>
<dbReference type="KEGG" id="ccl:Clocl_1029"/>
<dbReference type="InterPro" id="IPR036691">
    <property type="entry name" value="Endo/exonu/phosph_ase_sf"/>
</dbReference>
<dbReference type="GO" id="GO:0006506">
    <property type="term" value="P:GPI anchor biosynthetic process"/>
    <property type="evidence" value="ECO:0007669"/>
    <property type="project" value="TreeGrafter"/>
</dbReference>
<organism evidence="3 4">
    <name type="scientific">Acetivibrio clariflavus (strain DSM 19732 / NBRC 101661 / EBR45)</name>
    <name type="common">Clostridium clariflavum</name>
    <dbReference type="NCBI Taxonomy" id="720554"/>
    <lineage>
        <taxon>Bacteria</taxon>
        <taxon>Bacillati</taxon>
        <taxon>Bacillota</taxon>
        <taxon>Clostridia</taxon>
        <taxon>Eubacteriales</taxon>
        <taxon>Oscillospiraceae</taxon>
        <taxon>Acetivibrio</taxon>
    </lineage>
</organism>
<dbReference type="Pfam" id="PF16138">
    <property type="entry name" value="DUF4846"/>
    <property type="match status" value="1"/>
</dbReference>
<dbReference type="SUPFAM" id="SSF56219">
    <property type="entry name" value="DNase I-like"/>
    <property type="match status" value="1"/>
</dbReference>
<evidence type="ECO:0000256" key="1">
    <source>
        <dbReference type="SAM" id="Phobius"/>
    </source>
</evidence>
<dbReference type="Proteomes" id="UP000005435">
    <property type="component" value="Chromosome"/>
</dbReference>
<reference evidence="3 4" key="2">
    <citation type="journal article" date="2012" name="Stand. Genomic Sci.">
        <title>Complete Genome Sequence of Clostridium clariflavum DSM 19732.</title>
        <authorList>
            <person name="Izquierdo J.A."/>
            <person name="Goodwin L."/>
            <person name="Davenport K.W."/>
            <person name="Teshima H."/>
            <person name="Bruce D."/>
            <person name="Detter C."/>
            <person name="Tapia R."/>
            <person name="Han S."/>
            <person name="Land M."/>
            <person name="Hauser L."/>
            <person name="Jeffries C.D."/>
            <person name="Han J."/>
            <person name="Pitluck S."/>
            <person name="Nolan M."/>
            <person name="Chen A."/>
            <person name="Huntemann M."/>
            <person name="Mavromatis K."/>
            <person name="Mikhailova N."/>
            <person name="Liolios K."/>
            <person name="Woyke T."/>
            <person name="Lynd L.R."/>
        </authorList>
    </citation>
    <scope>NUCLEOTIDE SEQUENCE [LARGE SCALE GENOMIC DNA]</scope>
    <source>
        <strain evidence="4">DSM 19732 / NBRC 101661 / EBR45</strain>
    </source>
</reference>
<dbReference type="RefSeq" id="WP_014254324.1">
    <property type="nucleotide sequence ID" value="NC_016627.1"/>
</dbReference>
<evidence type="ECO:0000313" key="4">
    <source>
        <dbReference type="Proteomes" id="UP000005435"/>
    </source>
</evidence>
<keyword evidence="4" id="KW-1185">Reference proteome</keyword>
<dbReference type="InterPro" id="IPR032315">
    <property type="entry name" value="DUF4846"/>
</dbReference>
<protein>
    <recommendedName>
        <fullName evidence="2">Endonuclease/exonuclease/phosphatase domain-containing protein</fullName>
    </recommendedName>
</protein>
<feature type="domain" description="Endonuclease/exonuclease/phosphatase" evidence="2">
    <location>
        <begin position="124"/>
        <end position="326"/>
    </location>
</feature>
<name>G8LXJ5_ACECE</name>
<dbReference type="PANTHER" id="PTHR14859">
    <property type="entry name" value="CALCOFLUOR WHITE HYPERSENSITIVE PROTEIN PRECURSOR"/>
    <property type="match status" value="1"/>
</dbReference>
<feature type="transmembrane region" description="Helical" evidence="1">
    <location>
        <begin position="62"/>
        <end position="80"/>
    </location>
</feature>
<dbReference type="InterPro" id="IPR051916">
    <property type="entry name" value="GPI-anchor_lipid_remodeler"/>
</dbReference>
<dbReference type="GO" id="GO:0003824">
    <property type="term" value="F:catalytic activity"/>
    <property type="evidence" value="ECO:0007669"/>
    <property type="project" value="InterPro"/>
</dbReference>
<sequence precursor="true">MLKRYGNIMEKEQSFVSKRKNKPIKKIFISGILSVLVLFGGIFTVGGFFSKYEWIFDLFSHFRFQYFVFFLIMSVLCLLFKRRKLLFFSIIFCLINLITIIPLYIPHSGFDKNIGNWQGIKILHFNVLTGNRDYQSVIKYIEEKDPDIISLNEVNQSWIDNLNLSRKYKYSVEEIREDNFGIALFSRIELKNPRIEYFGDAKLPSAVAEFYAGDREVSVITTHPLPPASRIGFELRNNQLSAIVQNRNSFKSSMILLGDLNTTSWSYGFQNLLKGMDLYDSRRGYGIGFSWPVSMPLLSVPIDHCLVSKDIEVLKRETGPNLGSDHRPIYVELRIPKVSLNSEENNYVNTGEIENDLEVLPEETPKQQIVKSIIKPEGKTIQERFDVPDGFERIPVAEGSFAEYLRNMPLKRHGSEVYYFDGRKKGRDVYDAVIDMDVGDRDLQQCADAVMRFRAEYLYHKGLYDKIHFNFTNGFKAEYSKWREGYRIAVEGNNAYWVKRAGYSKEYSVFRQYMDMVFAYAGTLSLSQELDRVNIEDMQIGDVFMKGELPGHCVIVMDMAENKATGEKIFMIAQSYMPAQDIHVLKNFNNTEISPWYSLNFGDVLNTPEWTFYKDQLMRFRD</sequence>
<reference evidence="4" key="1">
    <citation type="submission" date="2011-12" db="EMBL/GenBank/DDBJ databases">
        <title>Complete sequence of Clostridium clariflavum DSM 19732.</title>
        <authorList>
            <consortium name="US DOE Joint Genome Institute"/>
            <person name="Lucas S."/>
            <person name="Han J."/>
            <person name="Lapidus A."/>
            <person name="Cheng J.-F."/>
            <person name="Goodwin L."/>
            <person name="Pitluck S."/>
            <person name="Peters L."/>
            <person name="Teshima H."/>
            <person name="Detter J.C."/>
            <person name="Han C."/>
            <person name="Tapia R."/>
            <person name="Land M."/>
            <person name="Hauser L."/>
            <person name="Kyrpides N."/>
            <person name="Ivanova N."/>
            <person name="Pagani I."/>
            <person name="Kitzmiller T."/>
            <person name="Lynd L."/>
            <person name="Izquierdo J."/>
            <person name="Woyke T."/>
        </authorList>
    </citation>
    <scope>NUCLEOTIDE SEQUENCE [LARGE SCALE GENOMIC DNA]</scope>
    <source>
        <strain evidence="4">DSM 19732 / NBRC 101661 / EBR45</strain>
    </source>
</reference>